<proteinExistence type="predicted"/>
<evidence type="ECO:0000313" key="3">
    <source>
        <dbReference type="EMBL" id="MFC1417149.1"/>
    </source>
</evidence>
<dbReference type="RefSeq" id="WP_380534991.1">
    <property type="nucleotide sequence ID" value="NZ_JBHFAB010000006.1"/>
</dbReference>
<protein>
    <recommendedName>
        <fullName evidence="5">Tat pathway signal sequence domain protein</fullName>
    </recommendedName>
</protein>
<dbReference type="Proteomes" id="UP001592531">
    <property type="component" value="Unassembled WGS sequence"/>
</dbReference>
<feature type="region of interest" description="Disordered" evidence="1">
    <location>
        <begin position="143"/>
        <end position="180"/>
    </location>
</feature>
<feature type="transmembrane region" description="Helical" evidence="2">
    <location>
        <begin position="115"/>
        <end position="135"/>
    </location>
</feature>
<feature type="compositionally biased region" description="Low complexity" evidence="1">
    <location>
        <begin position="164"/>
        <end position="180"/>
    </location>
</feature>
<organism evidence="3 4">
    <name type="scientific">Streptacidiphilus cavernicola</name>
    <dbReference type="NCBI Taxonomy" id="3342716"/>
    <lineage>
        <taxon>Bacteria</taxon>
        <taxon>Bacillati</taxon>
        <taxon>Actinomycetota</taxon>
        <taxon>Actinomycetes</taxon>
        <taxon>Kitasatosporales</taxon>
        <taxon>Streptomycetaceae</taxon>
        <taxon>Streptacidiphilus</taxon>
    </lineage>
</organism>
<accession>A0ABV6VTQ7</accession>
<evidence type="ECO:0000256" key="1">
    <source>
        <dbReference type="SAM" id="MobiDB-lite"/>
    </source>
</evidence>
<feature type="compositionally biased region" description="Polar residues" evidence="1">
    <location>
        <begin position="95"/>
        <end position="105"/>
    </location>
</feature>
<keyword evidence="2" id="KW-0472">Membrane</keyword>
<keyword evidence="2" id="KW-1133">Transmembrane helix</keyword>
<gene>
    <name evidence="3" type="ORF">ACEZDE_10880</name>
</gene>
<reference evidence="3 4" key="1">
    <citation type="submission" date="2024-09" db="EMBL/GenBank/DDBJ databases">
        <authorList>
            <person name="Lee S.D."/>
        </authorList>
    </citation>
    <scope>NUCLEOTIDE SEQUENCE [LARGE SCALE GENOMIC DNA]</scope>
    <source>
        <strain evidence="3 4">N8-3</strain>
    </source>
</reference>
<keyword evidence="2" id="KW-0812">Transmembrane</keyword>
<name>A0ABV6VTQ7_9ACTN</name>
<keyword evidence="4" id="KW-1185">Reference proteome</keyword>
<sequence length="358" mass="35796">MSNGSARDSATRDDATRDSAAPDSAAEALPRRSARGTGRIPTRYGPGNPVSDRLKRHQFRVRPGAPNLPIPEPQQGTPSEKPLTAYAVRPGTPEDTASTAPQQPTAGRGRGRRGFWLGTALVALIGLVGASVALASSHSVKHSAGAARPTGSTAPAQPLPPITEPATAAPSPSAAAPTAATPDPVTLISLAGTDTAPLSTVTLFPGKSVTVHGHSYTQALTTASGCAAAATPPLAAVLAKNGCLQVFRATYAAGTTAVTVGVAVFGTAAQAAAVKQQATGNLAPLAGAAVPAFCHAVPCRLSVNAFGRYAYFTVAGYTTGKPVPTNDTSALAAGSDIGAMAFQNLATRARNEAATAAP</sequence>
<comment type="caution">
    <text evidence="3">The sequence shown here is derived from an EMBL/GenBank/DDBJ whole genome shotgun (WGS) entry which is preliminary data.</text>
</comment>
<feature type="region of interest" description="Disordered" evidence="1">
    <location>
        <begin position="1"/>
        <end position="111"/>
    </location>
</feature>
<dbReference type="EMBL" id="JBHFAB010000006">
    <property type="protein sequence ID" value="MFC1417149.1"/>
    <property type="molecule type" value="Genomic_DNA"/>
</dbReference>
<evidence type="ECO:0008006" key="5">
    <source>
        <dbReference type="Google" id="ProtNLM"/>
    </source>
</evidence>
<evidence type="ECO:0000313" key="4">
    <source>
        <dbReference type="Proteomes" id="UP001592531"/>
    </source>
</evidence>
<evidence type="ECO:0000256" key="2">
    <source>
        <dbReference type="SAM" id="Phobius"/>
    </source>
</evidence>